<proteinExistence type="inferred from homology"/>
<protein>
    <submittedName>
        <fullName evidence="3">Transglycosylase SLT domain-containing protein</fullName>
    </submittedName>
</protein>
<comment type="similarity">
    <text evidence="1">Belongs to the transglycosylase Slt family.</text>
</comment>
<evidence type="ECO:0000313" key="4">
    <source>
        <dbReference type="Proteomes" id="UP001596997"/>
    </source>
</evidence>
<reference evidence="4" key="1">
    <citation type="journal article" date="2019" name="Int. J. Syst. Evol. Microbiol.">
        <title>The Global Catalogue of Microorganisms (GCM) 10K type strain sequencing project: providing services to taxonomists for standard genome sequencing and annotation.</title>
        <authorList>
            <consortium name="The Broad Institute Genomics Platform"/>
            <consortium name="The Broad Institute Genome Sequencing Center for Infectious Disease"/>
            <person name="Wu L."/>
            <person name="Ma J."/>
        </authorList>
    </citation>
    <scope>NUCLEOTIDE SEQUENCE [LARGE SCALE GENOMIC DNA]</scope>
    <source>
        <strain evidence="4">CCUG 62114</strain>
    </source>
</reference>
<dbReference type="RefSeq" id="WP_377713076.1">
    <property type="nucleotide sequence ID" value="NZ_JBHTJM010000002.1"/>
</dbReference>
<comment type="caution">
    <text evidence="3">The sequence shown here is derived from an EMBL/GenBank/DDBJ whole genome shotgun (WGS) entry which is preliminary data.</text>
</comment>
<dbReference type="Pfam" id="PF01464">
    <property type="entry name" value="SLT"/>
    <property type="match status" value="1"/>
</dbReference>
<organism evidence="3 4">
    <name type="scientific">Pseudofulvibacter geojedonensis</name>
    <dbReference type="NCBI Taxonomy" id="1123758"/>
    <lineage>
        <taxon>Bacteria</taxon>
        <taxon>Pseudomonadati</taxon>
        <taxon>Bacteroidota</taxon>
        <taxon>Flavobacteriia</taxon>
        <taxon>Flavobacteriales</taxon>
        <taxon>Flavobacteriaceae</taxon>
        <taxon>Pseudofulvibacter</taxon>
    </lineage>
</organism>
<feature type="domain" description="Transglycosylase SLT" evidence="2">
    <location>
        <begin position="106"/>
        <end position="209"/>
    </location>
</feature>
<dbReference type="PANTHER" id="PTHR37423">
    <property type="entry name" value="SOLUBLE LYTIC MUREIN TRANSGLYCOSYLASE-RELATED"/>
    <property type="match status" value="1"/>
</dbReference>
<accession>A0ABW3HZC8</accession>
<evidence type="ECO:0000259" key="2">
    <source>
        <dbReference type="Pfam" id="PF01464"/>
    </source>
</evidence>
<sequence length="315" mass="36260">MKRIKNVFFAVGIIAVAGVFINAAKKKDKGEIKEESKEVLVDTSFVKDYNVYALTLPENLQFAGEKVPTQLPDIKERIDREFLVNTYWQSNGFLLFKRAHKYFPMIEKILKEEGVPDDFKYLAVIESGLTNAVSPAGARGFWQIMKATGREYGLEVNTNVDERYHLEKATRVACQYLKDAKKKFGSWTLAAASYNAGMSGLAKQLARQEVLDYYDLLLTAETSRYVPRIVALKYILMQPHQFGFNFSDADLYNSIPTFKVKVDSAITNISRFAKGYDINYKILKLHNPWLREAHLNNKSRRVYEIQIPQKEYYTK</sequence>
<name>A0ABW3HZC8_9FLAO</name>
<dbReference type="EMBL" id="JBHTJM010000002">
    <property type="protein sequence ID" value="MFD0962924.1"/>
    <property type="molecule type" value="Genomic_DNA"/>
</dbReference>
<gene>
    <name evidence="3" type="ORF">ACFQ1O_02780</name>
</gene>
<dbReference type="CDD" id="cd16894">
    <property type="entry name" value="MltD-like"/>
    <property type="match status" value="1"/>
</dbReference>
<evidence type="ECO:0000256" key="1">
    <source>
        <dbReference type="ARBA" id="ARBA00007734"/>
    </source>
</evidence>
<dbReference type="InterPro" id="IPR008258">
    <property type="entry name" value="Transglycosylase_SLT_dom_1"/>
</dbReference>
<dbReference type="Proteomes" id="UP001596997">
    <property type="component" value="Unassembled WGS sequence"/>
</dbReference>
<dbReference type="InterPro" id="IPR023346">
    <property type="entry name" value="Lysozyme-like_dom_sf"/>
</dbReference>
<dbReference type="SUPFAM" id="SSF53955">
    <property type="entry name" value="Lysozyme-like"/>
    <property type="match status" value="1"/>
</dbReference>
<dbReference type="PANTHER" id="PTHR37423:SF2">
    <property type="entry name" value="MEMBRANE-BOUND LYTIC MUREIN TRANSGLYCOSYLASE C"/>
    <property type="match status" value="1"/>
</dbReference>
<keyword evidence="4" id="KW-1185">Reference proteome</keyword>
<dbReference type="Gene3D" id="1.10.530.10">
    <property type="match status" value="1"/>
</dbReference>
<evidence type="ECO:0000313" key="3">
    <source>
        <dbReference type="EMBL" id="MFD0962924.1"/>
    </source>
</evidence>